<dbReference type="STRING" id="4155.A0A022QK75"/>
<dbReference type="SMART" id="SM00612">
    <property type="entry name" value="Kelch"/>
    <property type="match status" value="2"/>
</dbReference>
<gene>
    <name evidence="1" type="ORF">MIMGU_mgv1a026452mg</name>
</gene>
<dbReference type="InterPro" id="IPR015915">
    <property type="entry name" value="Kelch-typ_b-propeller"/>
</dbReference>
<dbReference type="PANTHER" id="PTHR47365:SF1">
    <property type="entry name" value="F-BOX_KELCH-REPEAT PROTEIN"/>
    <property type="match status" value="1"/>
</dbReference>
<dbReference type="eggNOG" id="KOG4441">
    <property type="taxonomic scope" value="Eukaryota"/>
</dbReference>
<accession>A0A022QK75</accession>
<dbReference type="PANTHER" id="PTHR47365">
    <property type="entry name" value="PLANT PROTEIN, PUTATIVE-RELATED"/>
    <property type="match status" value="1"/>
</dbReference>
<dbReference type="Gene3D" id="2.120.10.80">
    <property type="entry name" value="Kelch-type beta propeller"/>
    <property type="match status" value="1"/>
</dbReference>
<name>A0A022QK75_ERYGU</name>
<evidence type="ECO:0000313" key="1">
    <source>
        <dbReference type="EMBL" id="EYU27949.1"/>
    </source>
</evidence>
<reference evidence="1 2" key="1">
    <citation type="journal article" date="2013" name="Proc. Natl. Acad. Sci. U.S.A.">
        <title>Fine-scale variation in meiotic recombination in Mimulus inferred from population shotgun sequencing.</title>
        <authorList>
            <person name="Hellsten U."/>
            <person name="Wright K.M."/>
            <person name="Jenkins J."/>
            <person name="Shu S."/>
            <person name="Yuan Y."/>
            <person name="Wessler S.R."/>
            <person name="Schmutz J."/>
            <person name="Willis J.H."/>
            <person name="Rokhsar D.S."/>
        </authorList>
    </citation>
    <scope>NUCLEOTIDE SEQUENCE [LARGE SCALE GENOMIC DNA]</scope>
    <source>
        <strain evidence="2">cv. DUN x IM62</strain>
    </source>
</reference>
<dbReference type="AlphaFoldDB" id="A0A022QK75"/>
<protein>
    <submittedName>
        <fullName evidence="1">Uncharacterized protein</fullName>
    </submittedName>
</protein>
<dbReference type="EMBL" id="KI631456">
    <property type="protein sequence ID" value="EYU27949.1"/>
    <property type="molecule type" value="Genomic_DNA"/>
</dbReference>
<keyword evidence="2" id="KW-1185">Reference proteome</keyword>
<proteinExistence type="predicted"/>
<dbReference type="Proteomes" id="UP000030748">
    <property type="component" value="Unassembled WGS sequence"/>
</dbReference>
<sequence>MHCCFLSHRNTSSSNWLSRFDPDNNSWSFASSIPGLLENQVLKDFAMTSIGESIYIIGGRLCREDKNLVLSDESSDAAVHVRREVLRYDAASDQWSVCAPLNLPRYNFACTVCNNRIYIAGGQYEVASARSTSSVEMYDPTVGEWSQLPDLKRRRYKSVGVTWQGKVYVVGGFVEGCDDVDNSIAYVGRCSAEVYDEQGEVWDLVRGMWQLDVPPNQIVHVEGRLFSSGDCLNAWKGHIEVYDGCLWNVVENSQLKSFVGFSGGRRPMQRLYITVAPIGHYLYFLSGYKLLNGDILCGGAISMVHRFDTKAKEDAWTGFDPALTEEGEVELCSHCCVVEFMLDK</sequence>
<dbReference type="Pfam" id="PF01344">
    <property type="entry name" value="Kelch_1"/>
    <property type="match status" value="1"/>
</dbReference>
<organism evidence="1 2">
    <name type="scientific">Erythranthe guttata</name>
    <name type="common">Yellow monkey flower</name>
    <name type="synonym">Mimulus guttatus</name>
    <dbReference type="NCBI Taxonomy" id="4155"/>
    <lineage>
        <taxon>Eukaryota</taxon>
        <taxon>Viridiplantae</taxon>
        <taxon>Streptophyta</taxon>
        <taxon>Embryophyta</taxon>
        <taxon>Tracheophyta</taxon>
        <taxon>Spermatophyta</taxon>
        <taxon>Magnoliopsida</taxon>
        <taxon>eudicotyledons</taxon>
        <taxon>Gunneridae</taxon>
        <taxon>Pentapetalae</taxon>
        <taxon>asterids</taxon>
        <taxon>lamiids</taxon>
        <taxon>Lamiales</taxon>
        <taxon>Phrymaceae</taxon>
        <taxon>Erythranthe</taxon>
    </lineage>
</organism>
<dbReference type="SUPFAM" id="SSF117281">
    <property type="entry name" value="Kelch motif"/>
    <property type="match status" value="1"/>
</dbReference>
<dbReference type="InterPro" id="IPR006652">
    <property type="entry name" value="Kelch_1"/>
</dbReference>
<evidence type="ECO:0000313" key="2">
    <source>
        <dbReference type="Proteomes" id="UP000030748"/>
    </source>
</evidence>